<protein>
    <submittedName>
        <fullName evidence="5">GNAT family N-acetyltransferase</fullName>
    </submittedName>
</protein>
<keyword evidence="2" id="KW-0012">Acyltransferase</keyword>
<evidence type="ECO:0000256" key="3">
    <source>
        <dbReference type="ARBA" id="ARBA00038502"/>
    </source>
</evidence>
<dbReference type="Gene3D" id="3.40.630.30">
    <property type="match status" value="1"/>
</dbReference>
<evidence type="ECO:0000256" key="2">
    <source>
        <dbReference type="ARBA" id="ARBA00023315"/>
    </source>
</evidence>
<dbReference type="PANTHER" id="PTHR43792">
    <property type="entry name" value="GNAT FAMILY, PUTATIVE (AFU_ORTHOLOGUE AFUA_3G00765)-RELATED-RELATED"/>
    <property type="match status" value="1"/>
</dbReference>
<reference evidence="5 6" key="1">
    <citation type="journal article" date="2021" name="Int. J. Syst. Evol. Microbiol.">
        <title>Streptococcus vicugnae sp. nov., isolated from faeces of alpacas (Vicugna pacos) and cattle (Bos taurus), Streptococcus zalophi sp. nov., and Streptococcus pacificus sp. nov., isolated from respiratory tract of California sea lions (Zalophus californianus).</title>
        <authorList>
            <person name="Volokhov D.V."/>
            <person name="Zagorodnyaya T.A."/>
            <person name="Shen Z."/>
            <person name="Blom J."/>
            <person name="Furtak V.A."/>
            <person name="Eisenberg T."/>
            <person name="Fan P."/>
            <person name="Jeong K.C."/>
            <person name="Gao Y."/>
            <person name="Zhang S."/>
            <person name="Amselle M."/>
        </authorList>
    </citation>
    <scope>NUCLEOTIDE SEQUENCE [LARGE SCALE GENOMIC DNA]</scope>
    <source>
        <strain evidence="5 6">CSL7591</strain>
    </source>
</reference>
<proteinExistence type="inferred from homology"/>
<name>A0ABS0ZIV6_9STRE</name>
<comment type="similarity">
    <text evidence="3">Belongs to the acetyltransferase family. RimJ subfamily.</text>
</comment>
<keyword evidence="1" id="KW-0808">Transferase</keyword>
<dbReference type="EMBL" id="JAENBO010000003">
    <property type="protein sequence ID" value="MBJ8325928.1"/>
    <property type="molecule type" value="Genomic_DNA"/>
</dbReference>
<dbReference type="SUPFAM" id="SSF55729">
    <property type="entry name" value="Acyl-CoA N-acyltransferases (Nat)"/>
    <property type="match status" value="1"/>
</dbReference>
<keyword evidence="6" id="KW-1185">Reference proteome</keyword>
<dbReference type="InterPro" id="IPR000182">
    <property type="entry name" value="GNAT_dom"/>
</dbReference>
<dbReference type="Pfam" id="PF13302">
    <property type="entry name" value="Acetyltransf_3"/>
    <property type="match status" value="1"/>
</dbReference>
<accession>A0ABS0ZIV6</accession>
<evidence type="ECO:0000256" key="1">
    <source>
        <dbReference type="ARBA" id="ARBA00022679"/>
    </source>
</evidence>
<dbReference type="PROSITE" id="PS51186">
    <property type="entry name" value="GNAT"/>
    <property type="match status" value="1"/>
</dbReference>
<evidence type="ECO:0000313" key="5">
    <source>
        <dbReference type="EMBL" id="MBJ8325928.1"/>
    </source>
</evidence>
<gene>
    <name evidence="5" type="ORF">JHK62_04505</name>
</gene>
<dbReference type="RefSeq" id="WP_199575522.1">
    <property type="nucleotide sequence ID" value="NZ_JAENBO010000003.1"/>
</dbReference>
<evidence type="ECO:0000259" key="4">
    <source>
        <dbReference type="PROSITE" id="PS51186"/>
    </source>
</evidence>
<comment type="caution">
    <text evidence="5">The sequence shown here is derived from an EMBL/GenBank/DDBJ whole genome shotgun (WGS) entry which is preliminary data.</text>
</comment>
<evidence type="ECO:0000313" key="6">
    <source>
        <dbReference type="Proteomes" id="UP000653045"/>
    </source>
</evidence>
<dbReference type="Proteomes" id="UP000653045">
    <property type="component" value="Unassembled WGS sequence"/>
</dbReference>
<sequence length="184" mass="21560">MDIWTTLGRYSHIETSQLLLRPFRFSDSQAFFAIARASGNLSFDSPSIKTKEESDYLMVHSFMKTPLGNWAIEEKKSQTLIGAIRFEKLDFYRSEVEISYFIHKDFWSQGFATQALKTIVALAINDLRLKRLLIVTHLENSASQKVAQKAGFKKVKRYRGSDRYTHKTREYLLFELRKSGYYYE</sequence>
<feature type="domain" description="N-acetyltransferase" evidence="4">
    <location>
        <begin position="18"/>
        <end position="170"/>
    </location>
</feature>
<dbReference type="CDD" id="cd04301">
    <property type="entry name" value="NAT_SF"/>
    <property type="match status" value="1"/>
</dbReference>
<dbReference type="PANTHER" id="PTHR43792:SF8">
    <property type="entry name" value="[RIBOSOMAL PROTEIN US5]-ALANINE N-ACETYLTRANSFERASE"/>
    <property type="match status" value="1"/>
</dbReference>
<dbReference type="InterPro" id="IPR051531">
    <property type="entry name" value="N-acetyltransferase"/>
</dbReference>
<organism evidence="5 6">
    <name type="scientific">Streptococcus pacificus</name>
    <dbReference type="NCBI Taxonomy" id="2740577"/>
    <lineage>
        <taxon>Bacteria</taxon>
        <taxon>Bacillati</taxon>
        <taxon>Bacillota</taxon>
        <taxon>Bacilli</taxon>
        <taxon>Lactobacillales</taxon>
        <taxon>Streptococcaceae</taxon>
        <taxon>Streptococcus</taxon>
    </lineage>
</organism>
<dbReference type="InterPro" id="IPR016181">
    <property type="entry name" value="Acyl_CoA_acyltransferase"/>
</dbReference>